<proteinExistence type="predicted"/>
<sequence>MGEKRKCSELPSETEFELVMRDTGERSEKKAKTEAEEPSTPQPLTEENLRLLEGITVPKEPKKGISKGRSAVDSNTALGSTTVSDEFWTLVILPKRSVKELGEENVAKATDGQLLKAWKKDHLAIARDKLFRHDSIPMTETSDNPILARFLDNLPRVKTPKPDRAYGLAKSAFTEKERIINDIMAYLSKVSSQAEFYVHWAELLTPPSKAVNFHMHKLNTYSLDKAPDLAELRHDVNVLDWGVVERRNYIKGHLPLIAEQDPGIQRKIKEQQEQVPLVALREDEDELQSL</sequence>
<feature type="compositionally biased region" description="Basic and acidic residues" evidence="1">
    <location>
        <begin position="18"/>
        <end position="35"/>
    </location>
</feature>
<evidence type="ECO:0000313" key="2">
    <source>
        <dbReference type="EMBL" id="KAK3167090.1"/>
    </source>
</evidence>
<evidence type="ECO:0000256" key="1">
    <source>
        <dbReference type="SAM" id="MobiDB-lite"/>
    </source>
</evidence>
<organism evidence="2 3">
    <name type="scientific">Lepraria neglecta</name>
    <dbReference type="NCBI Taxonomy" id="209136"/>
    <lineage>
        <taxon>Eukaryota</taxon>
        <taxon>Fungi</taxon>
        <taxon>Dikarya</taxon>
        <taxon>Ascomycota</taxon>
        <taxon>Pezizomycotina</taxon>
        <taxon>Lecanoromycetes</taxon>
        <taxon>OSLEUM clade</taxon>
        <taxon>Lecanoromycetidae</taxon>
        <taxon>Lecanorales</taxon>
        <taxon>Lecanorineae</taxon>
        <taxon>Stereocaulaceae</taxon>
        <taxon>Lepraria</taxon>
    </lineage>
</organism>
<dbReference type="EMBL" id="JASNWA010000011">
    <property type="protein sequence ID" value="KAK3167090.1"/>
    <property type="molecule type" value="Genomic_DNA"/>
</dbReference>
<comment type="caution">
    <text evidence="2">The sequence shown here is derived from an EMBL/GenBank/DDBJ whole genome shotgun (WGS) entry which is preliminary data.</text>
</comment>
<accession>A0AAD9YW48</accession>
<dbReference type="AlphaFoldDB" id="A0AAD9YW48"/>
<gene>
    <name evidence="2" type="ORF">OEA41_010215</name>
</gene>
<keyword evidence="3" id="KW-1185">Reference proteome</keyword>
<evidence type="ECO:0000313" key="3">
    <source>
        <dbReference type="Proteomes" id="UP001276659"/>
    </source>
</evidence>
<reference evidence="2" key="1">
    <citation type="submission" date="2022-11" db="EMBL/GenBank/DDBJ databases">
        <title>Chromosomal genome sequence assembly and mating type (MAT) locus characterization of the leprose asexual lichenized fungus Lepraria neglecta (Nyl.) Erichsen.</title>
        <authorList>
            <person name="Allen J.L."/>
            <person name="Pfeffer B."/>
        </authorList>
    </citation>
    <scope>NUCLEOTIDE SEQUENCE</scope>
    <source>
        <strain evidence="2">Allen 5258</strain>
    </source>
</reference>
<name>A0AAD9YW48_9LECA</name>
<feature type="region of interest" description="Disordered" evidence="1">
    <location>
        <begin position="1"/>
        <end position="46"/>
    </location>
</feature>
<dbReference type="Proteomes" id="UP001276659">
    <property type="component" value="Unassembled WGS sequence"/>
</dbReference>
<protein>
    <submittedName>
        <fullName evidence="2">Uncharacterized protein</fullName>
    </submittedName>
</protein>